<name>A0A2G7FVD3_9EURO</name>
<keyword evidence="12" id="KW-0072">Autophagy</keyword>
<dbReference type="Proteomes" id="UP000231358">
    <property type="component" value="Unassembled WGS sequence"/>
</dbReference>
<sequence>MRIPAGLSIILSSALLPSLSAASGFDCAHINVDGYKYDLSELGGVHSLYNVEKTEEHVVNTTYVLNICNILKGASIKGHLKCGTSKNICGFQYKYPVDGSEETSRAFPIVGLEHLGHGSKDPEITRLKKLDPDEEGLLVKLSGGNYVDDEGKQKDAGAVIEFQCDPERSGLEGLKTADESDGEKKEAERRRAEGGDDKEQPPDEEKDRSHSLQFKSFGKADDDSYVLKLNWRTKYACDHYPQEEKGDSSSHWGFFTWLIIILFLCIAAYLIFGSWLNYNRYAPGDGISSLTATLSGIFLISSRIGSVGWSTRSKDRGPEAVTVRYNAVRYSVV</sequence>
<evidence type="ECO:0000256" key="13">
    <source>
        <dbReference type="ARBA" id="ARBA00023034"/>
    </source>
</evidence>
<dbReference type="FunFam" id="2.70.130.10:FF:000035">
    <property type="entry name" value="Autophagy protein Atg27, putative"/>
    <property type="match status" value="1"/>
</dbReference>
<keyword evidence="13" id="KW-0333">Golgi apparatus</keyword>
<evidence type="ECO:0000256" key="6">
    <source>
        <dbReference type="ARBA" id="ARBA00013776"/>
    </source>
</evidence>
<keyword evidence="8 19" id="KW-0812">Transmembrane</keyword>
<evidence type="ECO:0000256" key="16">
    <source>
        <dbReference type="ARBA" id="ARBA00023157"/>
    </source>
</evidence>
<dbReference type="GO" id="GO:0034045">
    <property type="term" value="C:phagophore assembly site membrane"/>
    <property type="evidence" value="ECO:0007669"/>
    <property type="project" value="UniProtKB-SubCell"/>
</dbReference>
<keyword evidence="10" id="KW-0653">Protein transport</keyword>
<dbReference type="InterPro" id="IPR009011">
    <property type="entry name" value="Man6P_isomerase_rcpt-bd_dom_sf"/>
</dbReference>
<evidence type="ECO:0000256" key="17">
    <source>
        <dbReference type="ARBA" id="ARBA00023329"/>
    </source>
</evidence>
<evidence type="ECO:0000256" key="9">
    <source>
        <dbReference type="ARBA" id="ARBA00022729"/>
    </source>
</evidence>
<evidence type="ECO:0000256" key="2">
    <source>
        <dbReference type="ARBA" id="ARBA00004358"/>
    </source>
</evidence>
<evidence type="ECO:0000256" key="8">
    <source>
        <dbReference type="ARBA" id="ARBA00022692"/>
    </source>
</evidence>
<evidence type="ECO:0000256" key="15">
    <source>
        <dbReference type="ARBA" id="ARBA00023136"/>
    </source>
</evidence>
<dbReference type="PROSITE" id="PS51914">
    <property type="entry name" value="MRH"/>
    <property type="match status" value="1"/>
</dbReference>
<dbReference type="InterPro" id="IPR018939">
    <property type="entry name" value="Autophagy-rel_prot_27"/>
</dbReference>
<feature type="compositionally biased region" description="Basic and acidic residues" evidence="18">
    <location>
        <begin position="170"/>
        <end position="210"/>
    </location>
</feature>
<dbReference type="GO" id="GO:0006914">
    <property type="term" value="P:autophagy"/>
    <property type="evidence" value="ECO:0007669"/>
    <property type="project" value="UniProtKB-KW"/>
</dbReference>
<keyword evidence="11 19" id="KW-1133">Transmembrane helix</keyword>
<keyword evidence="23" id="KW-1185">Reference proteome</keyword>
<dbReference type="STRING" id="656916.A0A2G7FVD3"/>
<feature type="signal peptide" evidence="20">
    <location>
        <begin position="1"/>
        <end position="21"/>
    </location>
</feature>
<reference evidence="22 23" key="1">
    <citation type="submission" date="2017-05" db="EMBL/GenBank/DDBJ databases">
        <title>Genome sequence for an aflatoxigenic pathogen of Argentinian peanut, Aspergillus arachidicola.</title>
        <authorList>
            <person name="Moore G."/>
            <person name="Beltz S.B."/>
            <person name="Mack B.M."/>
        </authorList>
    </citation>
    <scope>NUCLEOTIDE SEQUENCE [LARGE SCALE GENOMIC DNA]</scope>
    <source>
        <strain evidence="22 23">CBS 117610</strain>
    </source>
</reference>
<keyword evidence="14" id="KW-0496">Mitochondrion</keyword>
<dbReference type="GO" id="GO:0031966">
    <property type="term" value="C:mitochondrial membrane"/>
    <property type="evidence" value="ECO:0007669"/>
    <property type="project" value="UniProtKB-SubCell"/>
</dbReference>
<protein>
    <recommendedName>
        <fullName evidence="6">Autophagy-related protein 27</fullName>
    </recommendedName>
</protein>
<accession>A0A2G7FVD3</accession>
<dbReference type="GO" id="GO:0015031">
    <property type="term" value="P:protein transport"/>
    <property type="evidence" value="ECO:0007669"/>
    <property type="project" value="UniProtKB-KW"/>
</dbReference>
<comment type="similarity">
    <text evidence="5">Belongs to the ATG27 family.</text>
</comment>
<feature type="region of interest" description="Disordered" evidence="18">
    <location>
        <begin position="170"/>
        <end position="212"/>
    </location>
</feature>
<evidence type="ECO:0000256" key="11">
    <source>
        <dbReference type="ARBA" id="ARBA00022989"/>
    </source>
</evidence>
<evidence type="ECO:0000256" key="1">
    <source>
        <dbReference type="ARBA" id="ARBA00004304"/>
    </source>
</evidence>
<dbReference type="GO" id="GO:0000139">
    <property type="term" value="C:Golgi membrane"/>
    <property type="evidence" value="ECO:0007669"/>
    <property type="project" value="UniProtKB-SubCell"/>
</dbReference>
<evidence type="ECO:0000313" key="23">
    <source>
        <dbReference type="Proteomes" id="UP000231358"/>
    </source>
</evidence>
<proteinExistence type="inferred from homology"/>
<dbReference type="SUPFAM" id="SSF50911">
    <property type="entry name" value="Mannose 6-phosphate receptor domain"/>
    <property type="match status" value="1"/>
</dbReference>
<evidence type="ECO:0000256" key="4">
    <source>
        <dbReference type="ARBA" id="ARBA00004614"/>
    </source>
</evidence>
<keyword evidence="9 20" id="KW-0732">Signal</keyword>
<keyword evidence="17" id="KW-0968">Cytoplasmic vesicle</keyword>
<comment type="caution">
    <text evidence="22">The sequence shown here is derived from an EMBL/GenBank/DDBJ whole genome shotgun (WGS) entry which is preliminary data.</text>
</comment>
<keyword evidence="16" id="KW-1015">Disulfide bond</keyword>
<feature type="transmembrane region" description="Helical" evidence="19">
    <location>
        <begin position="252"/>
        <end position="272"/>
    </location>
</feature>
<dbReference type="AlphaFoldDB" id="A0A2G7FVD3"/>
<feature type="chain" id="PRO_5013593583" description="Autophagy-related protein 27" evidence="20">
    <location>
        <begin position="22"/>
        <end position="333"/>
    </location>
</feature>
<feature type="domain" description="MRH" evidence="21">
    <location>
        <begin position="25"/>
        <end position="239"/>
    </location>
</feature>
<evidence type="ECO:0000256" key="14">
    <source>
        <dbReference type="ARBA" id="ARBA00023128"/>
    </source>
</evidence>
<dbReference type="InterPro" id="IPR044865">
    <property type="entry name" value="MRH_dom"/>
</dbReference>
<dbReference type="EMBL" id="NEXV01000378">
    <property type="protein sequence ID" value="PIG84554.1"/>
    <property type="molecule type" value="Genomic_DNA"/>
</dbReference>
<dbReference type="PANTHER" id="PTHR15071">
    <property type="entry name" value="MANNOSE-6-PHOSPHATE RECEPTOR FAMILY MEMBER"/>
    <property type="match status" value="1"/>
</dbReference>
<evidence type="ECO:0000256" key="3">
    <source>
        <dbReference type="ARBA" id="ARBA00004472"/>
    </source>
</evidence>
<evidence type="ECO:0000256" key="7">
    <source>
        <dbReference type="ARBA" id="ARBA00022448"/>
    </source>
</evidence>
<keyword evidence="15 19" id="KW-0472">Membrane</keyword>
<dbReference type="PANTHER" id="PTHR15071:SF13">
    <property type="entry name" value="AUTOPHAGY-RELATED PROTEIN 27"/>
    <property type="match status" value="1"/>
</dbReference>
<evidence type="ECO:0000256" key="18">
    <source>
        <dbReference type="SAM" id="MobiDB-lite"/>
    </source>
</evidence>
<gene>
    <name evidence="22" type="ORF">AARAC_002452</name>
</gene>
<evidence type="ECO:0000256" key="12">
    <source>
        <dbReference type="ARBA" id="ARBA00023006"/>
    </source>
</evidence>
<evidence type="ECO:0000256" key="19">
    <source>
        <dbReference type="SAM" id="Phobius"/>
    </source>
</evidence>
<evidence type="ECO:0000259" key="21">
    <source>
        <dbReference type="PROSITE" id="PS51914"/>
    </source>
</evidence>
<evidence type="ECO:0000256" key="5">
    <source>
        <dbReference type="ARBA" id="ARBA00005363"/>
    </source>
</evidence>
<keyword evidence="7" id="KW-0813">Transport</keyword>
<evidence type="ECO:0000256" key="20">
    <source>
        <dbReference type="SAM" id="SignalP"/>
    </source>
</evidence>
<evidence type="ECO:0000313" key="22">
    <source>
        <dbReference type="EMBL" id="PIG84554.1"/>
    </source>
</evidence>
<dbReference type="Gene3D" id="2.70.130.10">
    <property type="entry name" value="Mannose-6-phosphate receptor binding domain"/>
    <property type="match status" value="1"/>
</dbReference>
<dbReference type="Pfam" id="PF09451">
    <property type="entry name" value="ATG27"/>
    <property type="match status" value="1"/>
</dbReference>
<dbReference type="GO" id="GO:0030659">
    <property type="term" value="C:cytoplasmic vesicle membrane"/>
    <property type="evidence" value="ECO:0007669"/>
    <property type="project" value="UniProtKB-SubCell"/>
</dbReference>
<comment type="subcellular location">
    <subcellularLocation>
        <location evidence="2">Cytoplasmic vesicle membrane</location>
        <topology evidence="2">Single-pass type I membrane protein</topology>
    </subcellularLocation>
    <subcellularLocation>
        <location evidence="4">Golgi apparatus membrane</location>
        <topology evidence="4">Single-pass type I membrane protein</topology>
    </subcellularLocation>
    <subcellularLocation>
        <location evidence="1">Mitochondrion membrane</location>
        <topology evidence="1">Single-pass membrane protein</topology>
    </subcellularLocation>
    <subcellularLocation>
        <location evidence="3">Preautophagosomal structure membrane</location>
        <topology evidence="3">Single-pass type I membrane protein</topology>
    </subcellularLocation>
</comment>
<evidence type="ECO:0000256" key="10">
    <source>
        <dbReference type="ARBA" id="ARBA00022927"/>
    </source>
</evidence>
<organism evidence="22 23">
    <name type="scientific">Aspergillus arachidicola</name>
    <dbReference type="NCBI Taxonomy" id="656916"/>
    <lineage>
        <taxon>Eukaryota</taxon>
        <taxon>Fungi</taxon>
        <taxon>Dikarya</taxon>
        <taxon>Ascomycota</taxon>
        <taxon>Pezizomycotina</taxon>
        <taxon>Eurotiomycetes</taxon>
        <taxon>Eurotiomycetidae</taxon>
        <taxon>Eurotiales</taxon>
        <taxon>Aspergillaceae</taxon>
        <taxon>Aspergillus</taxon>
        <taxon>Aspergillus subgen. Circumdati</taxon>
    </lineage>
</organism>